<dbReference type="Proteomes" id="UP000320496">
    <property type="component" value="Chromosome"/>
</dbReference>
<dbReference type="InterPro" id="IPR000182">
    <property type="entry name" value="GNAT_dom"/>
</dbReference>
<proteinExistence type="predicted"/>
<accession>A0A517Z660</accession>
<dbReference type="Gene3D" id="3.40.630.30">
    <property type="match status" value="1"/>
</dbReference>
<evidence type="ECO:0000313" key="4">
    <source>
        <dbReference type="EMBL" id="QDU37901.1"/>
    </source>
</evidence>
<reference evidence="4 5" key="1">
    <citation type="submission" date="2019-02" db="EMBL/GenBank/DDBJ databases">
        <title>Deep-cultivation of Planctomycetes and their phenomic and genomic characterization uncovers novel biology.</title>
        <authorList>
            <person name="Wiegand S."/>
            <person name="Jogler M."/>
            <person name="Boedeker C."/>
            <person name="Pinto D."/>
            <person name="Vollmers J."/>
            <person name="Rivas-Marin E."/>
            <person name="Kohn T."/>
            <person name="Peeters S.H."/>
            <person name="Heuer A."/>
            <person name="Rast P."/>
            <person name="Oberbeckmann S."/>
            <person name="Bunk B."/>
            <person name="Jeske O."/>
            <person name="Meyerdierks A."/>
            <person name="Storesund J.E."/>
            <person name="Kallscheuer N."/>
            <person name="Luecker S."/>
            <person name="Lage O.M."/>
            <person name="Pohl T."/>
            <person name="Merkel B.J."/>
            <person name="Hornburger P."/>
            <person name="Mueller R.-W."/>
            <person name="Bruemmer F."/>
            <person name="Labrenz M."/>
            <person name="Spormann A.M."/>
            <person name="Op den Camp H."/>
            <person name="Overmann J."/>
            <person name="Amann R."/>
            <person name="Jetten M.S.M."/>
            <person name="Mascher T."/>
            <person name="Medema M.H."/>
            <person name="Devos D.P."/>
            <person name="Kaster A.-K."/>
            <person name="Ovreas L."/>
            <person name="Rohde M."/>
            <person name="Galperin M.Y."/>
            <person name="Jogler C."/>
        </authorList>
    </citation>
    <scope>NUCLEOTIDE SEQUENCE [LARGE SCALE GENOMIC DNA]</scope>
    <source>
        <strain evidence="4 5">Mal4</strain>
    </source>
</reference>
<evidence type="ECO:0000256" key="1">
    <source>
        <dbReference type="ARBA" id="ARBA00022679"/>
    </source>
</evidence>
<dbReference type="PANTHER" id="PTHR43420">
    <property type="entry name" value="ACETYLTRANSFERASE"/>
    <property type="match status" value="1"/>
</dbReference>
<dbReference type="InterPro" id="IPR050680">
    <property type="entry name" value="YpeA/RimI_acetyltransf"/>
</dbReference>
<evidence type="ECO:0000256" key="2">
    <source>
        <dbReference type="ARBA" id="ARBA00023315"/>
    </source>
</evidence>
<dbReference type="KEGG" id="mri:Mal4_22200"/>
<dbReference type="CDD" id="cd04301">
    <property type="entry name" value="NAT_SF"/>
    <property type="match status" value="1"/>
</dbReference>
<keyword evidence="5" id="KW-1185">Reference proteome</keyword>
<evidence type="ECO:0000313" key="5">
    <source>
        <dbReference type="Proteomes" id="UP000320496"/>
    </source>
</evidence>
<dbReference type="PANTHER" id="PTHR43420:SF44">
    <property type="entry name" value="ACETYLTRANSFERASE YPEA"/>
    <property type="match status" value="1"/>
</dbReference>
<dbReference type="AlphaFoldDB" id="A0A517Z660"/>
<dbReference type="PROSITE" id="PS51186">
    <property type="entry name" value="GNAT"/>
    <property type="match status" value="1"/>
</dbReference>
<gene>
    <name evidence="4" type="ORF">Mal4_22200</name>
</gene>
<organism evidence="4 5">
    <name type="scientific">Maioricimonas rarisocia</name>
    <dbReference type="NCBI Taxonomy" id="2528026"/>
    <lineage>
        <taxon>Bacteria</taxon>
        <taxon>Pseudomonadati</taxon>
        <taxon>Planctomycetota</taxon>
        <taxon>Planctomycetia</taxon>
        <taxon>Planctomycetales</taxon>
        <taxon>Planctomycetaceae</taxon>
        <taxon>Maioricimonas</taxon>
    </lineage>
</organism>
<dbReference type="EMBL" id="CP036275">
    <property type="protein sequence ID" value="QDU37901.1"/>
    <property type="molecule type" value="Genomic_DNA"/>
</dbReference>
<sequence>MVVITETHELTLDRQRIDSEECPPCAGTPAMPTTYFKRYRMEFDLQREEIASPQLPDGYCWASWSPALVESHAIAKFESFQGEVDTQVFPCLANLAGCRKLMRDIASHSGFLPRATWLIRFDGNEFAGQRPCATIQGLFHSPWLGAVQNVGVVAEHRGLGLGRALLNKSLAGFRASGLQRVYLEVTAANTPAVDLYLSVGFRLTRTSYRAIEPMEPAGT</sequence>
<dbReference type="GO" id="GO:0016747">
    <property type="term" value="F:acyltransferase activity, transferring groups other than amino-acyl groups"/>
    <property type="evidence" value="ECO:0007669"/>
    <property type="project" value="InterPro"/>
</dbReference>
<name>A0A517Z660_9PLAN</name>
<dbReference type="InterPro" id="IPR016181">
    <property type="entry name" value="Acyl_CoA_acyltransferase"/>
</dbReference>
<keyword evidence="1 4" id="KW-0808">Transferase</keyword>
<evidence type="ECO:0000259" key="3">
    <source>
        <dbReference type="PROSITE" id="PS51186"/>
    </source>
</evidence>
<dbReference type="SUPFAM" id="SSF55729">
    <property type="entry name" value="Acyl-CoA N-acyltransferases (Nat)"/>
    <property type="match status" value="1"/>
</dbReference>
<feature type="domain" description="N-acetyltransferase" evidence="3">
    <location>
        <begin position="75"/>
        <end position="219"/>
    </location>
</feature>
<protein>
    <submittedName>
        <fullName evidence="4">Ribosomal-protein-alanine N-acetyltransferase</fullName>
    </submittedName>
</protein>
<keyword evidence="2" id="KW-0012">Acyltransferase</keyword>
<dbReference type="Pfam" id="PF00583">
    <property type="entry name" value="Acetyltransf_1"/>
    <property type="match status" value="1"/>
</dbReference>